<accession>A0A851URL4</accession>
<feature type="non-terminal residue" evidence="2">
    <location>
        <position position="1"/>
    </location>
</feature>
<keyword evidence="3" id="KW-1185">Reference proteome</keyword>
<organism evidence="2 3">
    <name type="scientific">Elachura formosa</name>
    <name type="common">spotted wren-babbler</name>
    <dbReference type="NCBI Taxonomy" id="1463973"/>
    <lineage>
        <taxon>Eukaryota</taxon>
        <taxon>Metazoa</taxon>
        <taxon>Chordata</taxon>
        <taxon>Craniata</taxon>
        <taxon>Vertebrata</taxon>
        <taxon>Euteleostomi</taxon>
        <taxon>Archelosauria</taxon>
        <taxon>Archosauria</taxon>
        <taxon>Dinosauria</taxon>
        <taxon>Saurischia</taxon>
        <taxon>Theropoda</taxon>
        <taxon>Coelurosauria</taxon>
        <taxon>Aves</taxon>
        <taxon>Neognathae</taxon>
        <taxon>Neoaves</taxon>
        <taxon>Telluraves</taxon>
        <taxon>Australaves</taxon>
        <taxon>Passeriformes</taxon>
        <taxon>Elachuridae</taxon>
        <taxon>Elachura</taxon>
    </lineage>
</organism>
<reference evidence="2" key="1">
    <citation type="submission" date="2019-09" db="EMBL/GenBank/DDBJ databases">
        <title>Bird 10,000 Genomes (B10K) Project - Family phase.</title>
        <authorList>
            <person name="Zhang G."/>
        </authorList>
    </citation>
    <scope>NUCLEOTIDE SEQUENCE</scope>
    <source>
        <strain evidence="2">B10K-IZCAS-20218</strain>
        <tissue evidence="2">Blood</tissue>
    </source>
</reference>
<name>A0A851URL4_9PASS</name>
<feature type="non-terminal residue" evidence="2">
    <location>
        <position position="82"/>
    </location>
</feature>
<evidence type="ECO:0000313" key="2">
    <source>
        <dbReference type="EMBL" id="NXD31308.1"/>
    </source>
</evidence>
<proteinExistence type="predicted"/>
<gene>
    <name evidence="2" type="primary">Ccdc171_4</name>
    <name evidence="2" type="ORF">ELAFOR_R08541</name>
</gene>
<dbReference type="PANTHER" id="PTHR37476:SF1">
    <property type="entry name" value="COILED-COIL DOMAIN-CONTAINING PROTEIN 171"/>
    <property type="match status" value="1"/>
</dbReference>
<comment type="caution">
    <text evidence="2">The sequence shown here is derived from an EMBL/GenBank/DDBJ whole genome shotgun (WGS) entry which is preliminary data.</text>
</comment>
<protein>
    <submittedName>
        <fullName evidence="2">CC171 protein</fullName>
    </submittedName>
</protein>
<evidence type="ECO:0000256" key="1">
    <source>
        <dbReference type="SAM" id="Coils"/>
    </source>
</evidence>
<evidence type="ECO:0000313" key="3">
    <source>
        <dbReference type="Proteomes" id="UP000623542"/>
    </source>
</evidence>
<dbReference type="EMBL" id="WBNG01002033">
    <property type="protein sequence ID" value="NXD31308.1"/>
    <property type="molecule type" value="Genomic_DNA"/>
</dbReference>
<dbReference type="PANTHER" id="PTHR37476">
    <property type="entry name" value="COILED-COIL DOMAIN-CONTAINING PROTEIN 171"/>
    <property type="match status" value="1"/>
</dbReference>
<dbReference type="AlphaFoldDB" id="A0A851URL4"/>
<dbReference type="Proteomes" id="UP000623542">
    <property type="component" value="Unassembled WGS sequence"/>
</dbReference>
<sequence>PLEMDTVEALRRKLHDLEQKNSELTDKYSQEKSRYEKEIMKLRLELERGEALCRGLESEMSFARREAHMQKYSAEEELCDAQ</sequence>
<dbReference type="OrthoDB" id="287623at2759"/>
<feature type="coiled-coil region" evidence="1">
    <location>
        <begin position="7"/>
        <end position="66"/>
    </location>
</feature>
<keyword evidence="1" id="KW-0175">Coiled coil</keyword>